<reference evidence="3 4" key="1">
    <citation type="journal article" date="2015" name="Genome Biol. Evol.">
        <title>Phylogenomic analyses indicate that early fungi evolved digesting cell walls of algal ancestors of land plants.</title>
        <authorList>
            <person name="Chang Y."/>
            <person name="Wang S."/>
            <person name="Sekimoto S."/>
            <person name="Aerts A.L."/>
            <person name="Choi C."/>
            <person name="Clum A."/>
            <person name="LaButti K.M."/>
            <person name="Lindquist E.A."/>
            <person name="Yee Ngan C."/>
            <person name="Ohm R.A."/>
            <person name="Salamov A.A."/>
            <person name="Grigoriev I.V."/>
            <person name="Spatafora J.W."/>
            <person name="Berbee M.L."/>
        </authorList>
    </citation>
    <scope>NUCLEOTIDE SEQUENCE [LARGE SCALE GENOMIC DNA]</scope>
    <source>
        <strain evidence="3 4">NRRL 28638</strain>
    </source>
</reference>
<accession>A0A137NY37</accession>
<keyword evidence="2" id="KW-0812">Transmembrane</keyword>
<proteinExistence type="predicted"/>
<keyword evidence="4" id="KW-1185">Reference proteome</keyword>
<evidence type="ECO:0000256" key="2">
    <source>
        <dbReference type="SAM" id="Phobius"/>
    </source>
</evidence>
<name>A0A137NY37_CONC2</name>
<dbReference type="EMBL" id="KQ964632">
    <property type="protein sequence ID" value="KXN67509.1"/>
    <property type="molecule type" value="Genomic_DNA"/>
</dbReference>
<dbReference type="Proteomes" id="UP000070444">
    <property type="component" value="Unassembled WGS sequence"/>
</dbReference>
<sequence>MSIVSDYIYKLFEISKPYDKAICLVIFFIWIMLRSRITREERMKTMEERLVAMQEERNDGIDRRPWSQRIFYTDEEMKEREEAKKLKELQSQQSVEKKEQ</sequence>
<gene>
    <name evidence="3" type="ORF">CONCODRAFT_10419</name>
</gene>
<feature type="transmembrane region" description="Helical" evidence="2">
    <location>
        <begin position="17"/>
        <end position="33"/>
    </location>
</feature>
<protein>
    <submittedName>
        <fullName evidence="3">Uncharacterized protein</fullName>
    </submittedName>
</protein>
<keyword evidence="2" id="KW-1133">Transmembrane helix</keyword>
<keyword evidence="1" id="KW-0175">Coiled coil</keyword>
<evidence type="ECO:0000313" key="3">
    <source>
        <dbReference type="EMBL" id="KXN67509.1"/>
    </source>
</evidence>
<evidence type="ECO:0000256" key="1">
    <source>
        <dbReference type="SAM" id="Coils"/>
    </source>
</evidence>
<feature type="coiled-coil region" evidence="1">
    <location>
        <begin position="36"/>
        <end position="92"/>
    </location>
</feature>
<evidence type="ECO:0000313" key="4">
    <source>
        <dbReference type="Proteomes" id="UP000070444"/>
    </source>
</evidence>
<organism evidence="3 4">
    <name type="scientific">Conidiobolus coronatus (strain ATCC 28846 / CBS 209.66 / NRRL 28638)</name>
    <name type="common">Delacroixia coronata</name>
    <dbReference type="NCBI Taxonomy" id="796925"/>
    <lineage>
        <taxon>Eukaryota</taxon>
        <taxon>Fungi</taxon>
        <taxon>Fungi incertae sedis</taxon>
        <taxon>Zoopagomycota</taxon>
        <taxon>Entomophthoromycotina</taxon>
        <taxon>Entomophthoromycetes</taxon>
        <taxon>Entomophthorales</taxon>
        <taxon>Ancylistaceae</taxon>
        <taxon>Conidiobolus</taxon>
    </lineage>
</organism>
<dbReference type="AlphaFoldDB" id="A0A137NY37"/>
<keyword evidence="2" id="KW-0472">Membrane</keyword>